<dbReference type="InterPro" id="IPR002067">
    <property type="entry name" value="MCP"/>
</dbReference>
<dbReference type="FunFam" id="1.10.238.10:FF:000028">
    <property type="entry name" value="Putative calcium-binding mitochondrial carrier protein scamc-2"/>
    <property type="match status" value="1"/>
</dbReference>
<dbReference type="PANTHER" id="PTHR24089">
    <property type="entry name" value="SOLUTE CARRIER FAMILY 25"/>
    <property type="match status" value="1"/>
</dbReference>
<dbReference type="PRINTS" id="PR00926">
    <property type="entry name" value="MITOCARRIER"/>
</dbReference>
<comment type="similarity">
    <text evidence="2 13">Belongs to the mitochondrial carrier (TC 2.A.29) family.</text>
</comment>
<evidence type="ECO:0000256" key="5">
    <source>
        <dbReference type="ARBA" id="ARBA00022723"/>
    </source>
</evidence>
<keyword evidence="7" id="KW-0999">Mitochondrion inner membrane</keyword>
<keyword evidence="9" id="KW-1133">Transmembrane helix</keyword>
<dbReference type="PROSITE" id="PS50920">
    <property type="entry name" value="SOLCAR"/>
    <property type="match status" value="3"/>
</dbReference>
<dbReference type="PROSITE" id="PS50222">
    <property type="entry name" value="EF_HAND_2"/>
    <property type="match status" value="3"/>
</dbReference>
<dbReference type="EMBL" id="HBUF01084763">
    <property type="protein sequence ID" value="CAG6634021.1"/>
    <property type="molecule type" value="Transcribed_RNA"/>
</dbReference>
<dbReference type="AlphaFoldDB" id="A0A8D8QLY4"/>
<evidence type="ECO:0000256" key="10">
    <source>
        <dbReference type="ARBA" id="ARBA00023128"/>
    </source>
</evidence>
<dbReference type="Pfam" id="PF13499">
    <property type="entry name" value="EF-hand_7"/>
    <property type="match status" value="2"/>
</dbReference>
<keyword evidence="10" id="KW-0496">Mitochondrion</keyword>
<proteinExistence type="inferred from homology"/>
<dbReference type="FunFam" id="1.50.40.10:FF:000003">
    <property type="entry name" value="Putative calcium-binding mitochondrial carrier protein scamc-2"/>
    <property type="match status" value="1"/>
</dbReference>
<feature type="repeat" description="Solcar" evidence="12">
    <location>
        <begin position="393"/>
        <end position="483"/>
    </location>
</feature>
<dbReference type="InterPro" id="IPR002167">
    <property type="entry name" value="GDC-like"/>
</dbReference>
<evidence type="ECO:0000256" key="8">
    <source>
        <dbReference type="ARBA" id="ARBA00022837"/>
    </source>
</evidence>
<dbReference type="Gene3D" id="1.10.238.10">
    <property type="entry name" value="EF-hand"/>
    <property type="match status" value="2"/>
</dbReference>
<feature type="repeat" description="Solcar" evidence="12">
    <location>
        <begin position="202"/>
        <end position="286"/>
    </location>
</feature>
<feature type="repeat" description="Solcar" evidence="12">
    <location>
        <begin position="295"/>
        <end position="380"/>
    </location>
</feature>
<keyword evidence="8" id="KW-0106">Calcium</keyword>
<dbReference type="InterPro" id="IPR002048">
    <property type="entry name" value="EF_hand_dom"/>
</dbReference>
<keyword evidence="6" id="KW-0677">Repeat</keyword>
<evidence type="ECO:0000256" key="6">
    <source>
        <dbReference type="ARBA" id="ARBA00022737"/>
    </source>
</evidence>
<evidence type="ECO:0000256" key="9">
    <source>
        <dbReference type="ARBA" id="ARBA00022989"/>
    </source>
</evidence>
<feature type="domain" description="EF-hand" evidence="14">
    <location>
        <begin position="31"/>
        <end position="66"/>
    </location>
</feature>
<evidence type="ECO:0000256" key="1">
    <source>
        <dbReference type="ARBA" id="ARBA00004448"/>
    </source>
</evidence>
<dbReference type="InterPro" id="IPR023395">
    <property type="entry name" value="MCP_dom_sf"/>
</dbReference>
<sequence>MTIVPAQLVPADSKDPTIVHPPHYLHELPQEDEERLEKLFNCLDTDGNGRIDIHDLSTALKDFGVHSLYAQKFLERSDSNRSGDISLAEFIHYVKEHEKHLRLGFSDLDKNQDGKIDLQELQKAFQDLGIDIDENEARKLLQRMDKDGSLEISFNEWRDFLLYCPFSDIRELIKYWRHSTYLDIGEDMNVPDDFTAKEMLTGMWWRHLVAGGVAGAVSRTCTAPLDRLKVYLQVHGNKTTGIRKCFLHLLHEGGFLSLWRGNGINVLKIAPESALKFAAYEQAKRVIRGNYTRELSIYERFVAGSLAGGVSQTVIYPLEVLKTRLALRKTGEYSSILDAARKISAREGWKSFYRGYVPNLLGIIPYAGIDLAVYETLKNSYFRKHHDDDNEAPSVLLLLACGTASSTCGQVCSYPLALVRTRLQAQVLTNVPGAPELTMTSLLRHIIQTEGITGLYRGITPNFLKVAPAVSISYVVYERCRQTLGVNMT</sequence>
<evidence type="ECO:0000256" key="3">
    <source>
        <dbReference type="ARBA" id="ARBA00022448"/>
    </source>
</evidence>
<comment type="subcellular location">
    <subcellularLocation>
        <location evidence="1">Mitochondrion inner membrane</location>
        <topology evidence="1">Multi-pass membrane protein</topology>
    </subcellularLocation>
</comment>
<keyword evidence="3 13" id="KW-0813">Transport</keyword>
<dbReference type="SUPFAM" id="SSF103506">
    <property type="entry name" value="Mitochondrial carrier"/>
    <property type="match status" value="1"/>
</dbReference>
<keyword evidence="4 12" id="KW-0812">Transmembrane</keyword>
<evidence type="ECO:0000313" key="15">
    <source>
        <dbReference type="EMBL" id="CAG6634031.1"/>
    </source>
</evidence>
<feature type="domain" description="EF-hand" evidence="14">
    <location>
        <begin position="132"/>
        <end position="167"/>
    </location>
</feature>
<feature type="domain" description="EF-hand" evidence="14">
    <location>
        <begin position="96"/>
        <end position="131"/>
    </location>
</feature>
<evidence type="ECO:0000256" key="7">
    <source>
        <dbReference type="ARBA" id="ARBA00022792"/>
    </source>
</evidence>
<dbReference type="SUPFAM" id="SSF47473">
    <property type="entry name" value="EF-hand"/>
    <property type="match status" value="1"/>
</dbReference>
<dbReference type="EMBL" id="HBUF01084764">
    <property type="protein sequence ID" value="CAG6634025.1"/>
    <property type="molecule type" value="Transcribed_RNA"/>
</dbReference>
<dbReference type="InterPro" id="IPR018108">
    <property type="entry name" value="MCP_transmembrane"/>
</dbReference>
<dbReference type="GO" id="GO:0055085">
    <property type="term" value="P:transmembrane transport"/>
    <property type="evidence" value="ECO:0007669"/>
    <property type="project" value="InterPro"/>
</dbReference>
<dbReference type="GO" id="GO:0005509">
    <property type="term" value="F:calcium ion binding"/>
    <property type="evidence" value="ECO:0007669"/>
    <property type="project" value="InterPro"/>
</dbReference>
<keyword evidence="11 12" id="KW-0472">Membrane</keyword>
<organism evidence="15">
    <name type="scientific">Cacopsylla melanoneura</name>
    <dbReference type="NCBI Taxonomy" id="428564"/>
    <lineage>
        <taxon>Eukaryota</taxon>
        <taxon>Metazoa</taxon>
        <taxon>Ecdysozoa</taxon>
        <taxon>Arthropoda</taxon>
        <taxon>Hexapoda</taxon>
        <taxon>Insecta</taxon>
        <taxon>Pterygota</taxon>
        <taxon>Neoptera</taxon>
        <taxon>Paraneoptera</taxon>
        <taxon>Hemiptera</taxon>
        <taxon>Sternorrhyncha</taxon>
        <taxon>Psylloidea</taxon>
        <taxon>Psyllidae</taxon>
        <taxon>Psyllinae</taxon>
        <taxon>Cacopsylla</taxon>
    </lineage>
</organism>
<evidence type="ECO:0000259" key="14">
    <source>
        <dbReference type="PROSITE" id="PS50222"/>
    </source>
</evidence>
<keyword evidence="5" id="KW-0479">Metal-binding</keyword>
<protein>
    <submittedName>
        <fullName evidence="15">Calcium-binding mitochondrial carrier protein SCaMC-2</fullName>
    </submittedName>
</protein>
<dbReference type="Pfam" id="PF00153">
    <property type="entry name" value="Mito_carr"/>
    <property type="match status" value="3"/>
</dbReference>
<dbReference type="PRINTS" id="PR00928">
    <property type="entry name" value="GRAVESDC"/>
</dbReference>
<reference evidence="15" key="1">
    <citation type="submission" date="2021-05" db="EMBL/GenBank/DDBJ databases">
        <authorList>
            <person name="Alioto T."/>
            <person name="Alioto T."/>
            <person name="Gomez Garrido J."/>
        </authorList>
    </citation>
    <scope>NUCLEOTIDE SEQUENCE</scope>
</reference>
<dbReference type="EMBL" id="HBUF01084766">
    <property type="protein sequence ID" value="CAG6634031.1"/>
    <property type="molecule type" value="Transcribed_RNA"/>
</dbReference>
<evidence type="ECO:0000256" key="2">
    <source>
        <dbReference type="ARBA" id="ARBA00006375"/>
    </source>
</evidence>
<dbReference type="InterPro" id="IPR011992">
    <property type="entry name" value="EF-hand-dom_pair"/>
</dbReference>
<evidence type="ECO:0000256" key="4">
    <source>
        <dbReference type="ARBA" id="ARBA00022692"/>
    </source>
</evidence>
<dbReference type="EMBL" id="HBUF01084765">
    <property type="protein sequence ID" value="CAG6634028.1"/>
    <property type="molecule type" value="Transcribed_RNA"/>
</dbReference>
<dbReference type="FunFam" id="1.10.238.10:FF:000320">
    <property type="entry name" value="Uncharacterized protein, isoform B"/>
    <property type="match status" value="1"/>
</dbReference>
<evidence type="ECO:0000256" key="11">
    <source>
        <dbReference type="ARBA" id="ARBA00023136"/>
    </source>
</evidence>
<dbReference type="GO" id="GO:0005743">
    <property type="term" value="C:mitochondrial inner membrane"/>
    <property type="evidence" value="ECO:0007669"/>
    <property type="project" value="UniProtKB-SubCell"/>
</dbReference>
<evidence type="ECO:0000256" key="13">
    <source>
        <dbReference type="RuleBase" id="RU000488"/>
    </source>
</evidence>
<dbReference type="InterPro" id="IPR018247">
    <property type="entry name" value="EF_Hand_1_Ca_BS"/>
</dbReference>
<dbReference type="Gene3D" id="1.50.40.10">
    <property type="entry name" value="Mitochondrial carrier domain"/>
    <property type="match status" value="1"/>
</dbReference>
<evidence type="ECO:0000256" key="12">
    <source>
        <dbReference type="PROSITE-ProRule" id="PRU00282"/>
    </source>
</evidence>
<accession>A0A8D8QLY4</accession>
<name>A0A8D8QLY4_9HEMI</name>
<dbReference type="SMART" id="SM00054">
    <property type="entry name" value="EFh"/>
    <property type="match status" value="4"/>
</dbReference>
<dbReference type="PROSITE" id="PS00018">
    <property type="entry name" value="EF_HAND_1"/>
    <property type="match status" value="2"/>
</dbReference>